<evidence type="ECO:0000256" key="1">
    <source>
        <dbReference type="ARBA" id="ARBA00004817"/>
    </source>
</evidence>
<dbReference type="UniPathway" id="UPA00120">
    <property type="reaction ID" value="UER00203"/>
</dbReference>
<dbReference type="InterPro" id="IPR051331">
    <property type="entry name" value="Chorismate_mutase-related"/>
</dbReference>
<dbReference type="Pfam" id="PF01817">
    <property type="entry name" value="CM_2"/>
    <property type="match status" value="1"/>
</dbReference>
<evidence type="ECO:0000313" key="7">
    <source>
        <dbReference type="Proteomes" id="UP000027466"/>
    </source>
</evidence>
<comment type="caution">
    <text evidence="6">The sequence shown here is derived from an EMBL/GenBank/DDBJ whole genome shotgun (WGS) entry which is preliminary data.</text>
</comment>
<evidence type="ECO:0000256" key="2">
    <source>
        <dbReference type="ARBA" id="ARBA00012404"/>
    </source>
</evidence>
<name>A0A069PN43_9BURK</name>
<dbReference type="Gene3D" id="1.20.59.10">
    <property type="entry name" value="Chorismate mutase"/>
    <property type="match status" value="1"/>
</dbReference>
<dbReference type="AlphaFoldDB" id="A0A069PN43"/>
<dbReference type="GO" id="GO:0046417">
    <property type="term" value="P:chorismate metabolic process"/>
    <property type="evidence" value="ECO:0007669"/>
    <property type="project" value="InterPro"/>
</dbReference>
<dbReference type="EC" id="5.4.99.5" evidence="2"/>
<reference evidence="6 7" key="1">
    <citation type="submission" date="2014-03" db="EMBL/GenBank/DDBJ databases">
        <title>Draft Genome Sequences of Four Burkholderia Strains.</title>
        <authorList>
            <person name="Liu X.Y."/>
            <person name="Li C.X."/>
            <person name="Xu J.H."/>
        </authorList>
    </citation>
    <scope>NUCLEOTIDE SEQUENCE [LARGE SCALE GENOMIC DNA]</scope>
    <source>
        <strain evidence="6 7">DSM 50014</strain>
    </source>
</reference>
<keyword evidence="3" id="KW-0732">Signal</keyword>
<dbReference type="InterPro" id="IPR036263">
    <property type="entry name" value="Chorismate_II_sf"/>
</dbReference>
<dbReference type="InterPro" id="IPR008240">
    <property type="entry name" value="Chorismate_mutase_periplasmic"/>
</dbReference>
<gene>
    <name evidence="6" type="ORF">BG61_14015</name>
</gene>
<dbReference type="PANTHER" id="PTHR38041">
    <property type="entry name" value="CHORISMATE MUTASE"/>
    <property type="match status" value="1"/>
</dbReference>
<dbReference type="NCBIfam" id="NF006741">
    <property type="entry name" value="PRK09269.1"/>
    <property type="match status" value="1"/>
</dbReference>
<sequence length="163" mass="17959">MHGDEFFPLIEMSATRLALAREVALAKWHAQQVVEDGAREAAVISAAALAGASHGLSRVFATHFFTDQIEANKLVQYTLIAQWRRSGAAPDEPRPDLKRDVRPELDRLQEELVRELAATRALREDPEGATMLATAVAAYAKERGLDTLSVIALDRALARVCER</sequence>
<proteinExistence type="predicted"/>
<feature type="domain" description="Chorismate mutase" evidence="5">
    <location>
        <begin position="1"/>
        <end position="80"/>
    </location>
</feature>
<evidence type="ECO:0000256" key="4">
    <source>
        <dbReference type="ARBA" id="ARBA00023235"/>
    </source>
</evidence>
<dbReference type="InterPro" id="IPR036979">
    <property type="entry name" value="CM_dom_sf"/>
</dbReference>
<evidence type="ECO:0000259" key="5">
    <source>
        <dbReference type="PROSITE" id="PS51168"/>
    </source>
</evidence>
<keyword evidence="7" id="KW-1185">Reference proteome</keyword>
<dbReference type="NCBIfam" id="TIGR01806">
    <property type="entry name" value="CM_mono2"/>
    <property type="match status" value="1"/>
</dbReference>
<dbReference type="PANTHER" id="PTHR38041:SF2">
    <property type="entry name" value="SECRETED CHORISMATE MUTASE"/>
    <property type="match status" value="1"/>
</dbReference>
<keyword evidence="4" id="KW-0413">Isomerase</keyword>
<dbReference type="GO" id="GO:0009697">
    <property type="term" value="P:salicylic acid biosynthetic process"/>
    <property type="evidence" value="ECO:0007669"/>
    <property type="project" value="TreeGrafter"/>
</dbReference>
<accession>A0A069PN43</accession>
<dbReference type="GO" id="GO:0004106">
    <property type="term" value="F:chorismate mutase activity"/>
    <property type="evidence" value="ECO:0007669"/>
    <property type="project" value="UniProtKB-EC"/>
</dbReference>
<dbReference type="EMBL" id="JFHC01000021">
    <property type="protein sequence ID" value="KDR42025.1"/>
    <property type="molecule type" value="Genomic_DNA"/>
</dbReference>
<protein>
    <recommendedName>
        <fullName evidence="2">chorismate mutase</fullName>
        <ecNumber evidence="2">5.4.99.5</ecNumber>
    </recommendedName>
</protein>
<dbReference type="PROSITE" id="PS51168">
    <property type="entry name" value="CHORISMATE_MUT_2"/>
    <property type="match status" value="1"/>
</dbReference>
<comment type="pathway">
    <text evidence="1">Metabolic intermediate biosynthesis; prephenate biosynthesis; prephenate from chorismate: step 1/1.</text>
</comment>
<dbReference type="STRING" id="60547.GCA_000751215_06052"/>
<dbReference type="SMART" id="SM00830">
    <property type="entry name" value="CM_2"/>
    <property type="match status" value="1"/>
</dbReference>
<dbReference type="Proteomes" id="UP000027466">
    <property type="component" value="Unassembled WGS sequence"/>
</dbReference>
<dbReference type="RefSeq" id="WP_051672550.1">
    <property type="nucleotide sequence ID" value="NZ_CADFFX010000024.1"/>
</dbReference>
<dbReference type="InterPro" id="IPR002701">
    <property type="entry name" value="CM_II_prokaryot"/>
</dbReference>
<evidence type="ECO:0000313" key="6">
    <source>
        <dbReference type="EMBL" id="KDR42025.1"/>
    </source>
</evidence>
<dbReference type="SUPFAM" id="SSF48600">
    <property type="entry name" value="Chorismate mutase II"/>
    <property type="match status" value="1"/>
</dbReference>
<organism evidence="6 7">
    <name type="scientific">Caballeronia glathei</name>
    <dbReference type="NCBI Taxonomy" id="60547"/>
    <lineage>
        <taxon>Bacteria</taxon>
        <taxon>Pseudomonadati</taxon>
        <taxon>Pseudomonadota</taxon>
        <taxon>Betaproteobacteria</taxon>
        <taxon>Burkholderiales</taxon>
        <taxon>Burkholderiaceae</taxon>
        <taxon>Caballeronia</taxon>
    </lineage>
</organism>
<evidence type="ECO:0000256" key="3">
    <source>
        <dbReference type="ARBA" id="ARBA00022729"/>
    </source>
</evidence>